<dbReference type="RefSeq" id="WP_039367144.1">
    <property type="nucleotide sequence ID" value="NZ_JWTA01000005.1"/>
</dbReference>
<proteinExistence type="predicted"/>
<sequence length="206" mass="23960">MSDTVNAKLYKIQDFIVQEKNNNEELIQEVIDNYLKTKENEFIPIGLSDSVNFDNWNAKLYVFTTGIKAPHWYDFLVSIVDDEEELDNVKVQNSTFVLFIYDKESIFIISKGYHGHSLLDGYIEPFFGMDVLSKLVNKNSTEIRQLEERGLFGIELGAQRFFRENYSLAFEDDFGKIYKAMLASINEDDFGKLGITKKKNQQRSFL</sequence>
<reference evidence="1 2" key="1">
    <citation type="submission" date="2014-12" db="EMBL/GenBank/DDBJ databases">
        <title>Genome sequencing of Chryseobacterium taiwanense TPW19.</title>
        <authorList>
            <person name="Tan P.W."/>
            <person name="Chan K.-G."/>
        </authorList>
    </citation>
    <scope>NUCLEOTIDE SEQUENCE [LARGE SCALE GENOMIC DNA]</scope>
    <source>
        <strain evidence="1 2">TPW19</strain>
    </source>
</reference>
<name>A0A0B4EA86_9FLAO</name>
<evidence type="ECO:0000313" key="2">
    <source>
        <dbReference type="Proteomes" id="UP000031167"/>
    </source>
</evidence>
<evidence type="ECO:0000313" key="1">
    <source>
        <dbReference type="EMBL" id="KIC63543.1"/>
    </source>
</evidence>
<dbReference type="AlphaFoldDB" id="A0A0B4EA86"/>
<dbReference type="STRING" id="363331.RM51_07705"/>
<dbReference type="Proteomes" id="UP000031167">
    <property type="component" value="Unassembled WGS sequence"/>
</dbReference>
<protein>
    <submittedName>
        <fullName evidence="1">Uncharacterized protein</fullName>
    </submittedName>
</protein>
<accession>A0A0B4EA86</accession>
<organism evidence="1 2">
    <name type="scientific">Chryseobacterium taiwanense</name>
    <dbReference type="NCBI Taxonomy" id="363331"/>
    <lineage>
        <taxon>Bacteria</taxon>
        <taxon>Pseudomonadati</taxon>
        <taxon>Bacteroidota</taxon>
        <taxon>Flavobacteriia</taxon>
        <taxon>Flavobacteriales</taxon>
        <taxon>Weeksellaceae</taxon>
        <taxon>Chryseobacterium group</taxon>
        <taxon>Chryseobacterium</taxon>
    </lineage>
</organism>
<keyword evidence="2" id="KW-1185">Reference proteome</keyword>
<dbReference type="EMBL" id="JWTA01000005">
    <property type="protein sequence ID" value="KIC63543.1"/>
    <property type="molecule type" value="Genomic_DNA"/>
</dbReference>
<gene>
    <name evidence="1" type="ORF">RM51_07705</name>
</gene>
<comment type="caution">
    <text evidence="1">The sequence shown here is derived from an EMBL/GenBank/DDBJ whole genome shotgun (WGS) entry which is preliminary data.</text>
</comment>
<dbReference type="InterPro" id="IPR026487">
    <property type="entry name" value="CHP04141"/>
</dbReference>
<dbReference type="Pfam" id="PF19614">
    <property type="entry name" value="DUF6119"/>
    <property type="match status" value="1"/>
</dbReference>